<dbReference type="HOGENOM" id="CLU_3362608_0_0_2"/>
<dbReference type="STRING" id="926571.NVIE_016610"/>
<dbReference type="Proteomes" id="UP000027093">
    <property type="component" value="Chromosome"/>
</dbReference>
<dbReference type="KEGG" id="nvn:NVIE_016610"/>
<evidence type="ECO:0000313" key="2">
    <source>
        <dbReference type="Proteomes" id="UP000027093"/>
    </source>
</evidence>
<evidence type="ECO:0000313" key="1">
    <source>
        <dbReference type="EMBL" id="AIC15914.1"/>
    </source>
</evidence>
<dbReference type="Gene3D" id="3.30.530.20">
    <property type="match status" value="1"/>
</dbReference>
<name>A0A060HH74_9ARCH</name>
<accession>A0A060HH74</accession>
<organism evidence="1 2">
    <name type="scientific">Nitrososphaera viennensis EN76</name>
    <dbReference type="NCBI Taxonomy" id="926571"/>
    <lineage>
        <taxon>Archaea</taxon>
        <taxon>Nitrososphaerota</taxon>
        <taxon>Nitrososphaeria</taxon>
        <taxon>Nitrososphaerales</taxon>
        <taxon>Nitrososphaeraceae</taxon>
        <taxon>Nitrososphaera</taxon>
    </lineage>
</organism>
<dbReference type="EMBL" id="CP007536">
    <property type="protein sequence ID" value="AIC15914.1"/>
    <property type="molecule type" value="Genomic_DNA"/>
</dbReference>
<sequence>MLKSKTVSVSIDCDPETAYEFVANLKNLKNAIENS</sequence>
<protein>
    <submittedName>
        <fullName evidence="1">Uncharacterized protein</fullName>
    </submittedName>
</protein>
<gene>
    <name evidence="1" type="ORF">NVIE_016610</name>
</gene>
<proteinExistence type="predicted"/>
<reference evidence="1 2" key="1">
    <citation type="journal article" date="2014" name="Int. J. Syst. Evol. Microbiol.">
        <title>Nitrososphaera viennensis gen. nov., sp. nov., an aerobic and mesophilic, ammonia-oxidizing archaeon from soil and a member of the archaeal phylum Thaumarchaeota.</title>
        <authorList>
            <person name="Stieglmeier M."/>
            <person name="Klingl A."/>
            <person name="Alves R.J."/>
            <person name="Rittmann S.K."/>
            <person name="Melcher M."/>
            <person name="Leisch N."/>
            <person name="Schleper C."/>
        </authorList>
    </citation>
    <scope>NUCLEOTIDE SEQUENCE [LARGE SCALE GENOMIC DNA]</scope>
    <source>
        <strain evidence="1">EN76</strain>
    </source>
</reference>
<dbReference type="AlphaFoldDB" id="A0A060HH74"/>
<keyword evidence="2" id="KW-1185">Reference proteome</keyword>
<dbReference type="InterPro" id="IPR023393">
    <property type="entry name" value="START-like_dom_sf"/>
</dbReference>